<dbReference type="RefSeq" id="WP_138852563.1">
    <property type="nucleotide sequence ID" value="NZ_CP040710.1"/>
</dbReference>
<accession>A0A5B7SNV6</accession>
<dbReference type="OrthoDB" id="1412258at2"/>
<organism evidence="1 2">
    <name type="scientific">Aggregatimonas sangjinii</name>
    <dbReference type="NCBI Taxonomy" id="2583587"/>
    <lineage>
        <taxon>Bacteria</taxon>
        <taxon>Pseudomonadati</taxon>
        <taxon>Bacteroidota</taxon>
        <taxon>Flavobacteriia</taxon>
        <taxon>Flavobacteriales</taxon>
        <taxon>Flavobacteriaceae</taxon>
        <taxon>Aggregatimonas</taxon>
    </lineage>
</organism>
<evidence type="ECO:0008006" key="3">
    <source>
        <dbReference type="Google" id="ProtNLM"/>
    </source>
</evidence>
<dbReference type="EMBL" id="CP040710">
    <property type="protein sequence ID" value="QCX00217.1"/>
    <property type="molecule type" value="Genomic_DNA"/>
</dbReference>
<dbReference type="PROSITE" id="PS51257">
    <property type="entry name" value="PROKAR_LIPOPROTEIN"/>
    <property type="match status" value="1"/>
</dbReference>
<dbReference type="Proteomes" id="UP000310017">
    <property type="component" value="Chromosome"/>
</dbReference>
<name>A0A5B7SNV6_9FLAO</name>
<gene>
    <name evidence="1" type="ORF">FGM00_08875</name>
</gene>
<evidence type="ECO:0000313" key="1">
    <source>
        <dbReference type="EMBL" id="QCX00217.1"/>
    </source>
</evidence>
<sequence length="376" mass="42011">MKTYPLFYLFLVCAIVFSCEKSEEIDNETSNPGADASYTLLVNSASGLDGIPLDATAETITLGTTDSQFSEATSPSLSYKDGTVFSFYRQTGNCNATFLRFDFSDETSKTIELFSDLGSCNLTAYAVAHTATKGYVAYGVEIDASTTEYFVRAFDLNGTATADVDIPLNKKPVHLSFTNERLFVLTIDDQVTDENFLTVLDSQTNSILIEMGLGYDAQKLLRNVDDNVIICYDELHTLLDSETLTTQFIQYQSGKEPQFVTSEVNNFDEEGKMYYERAAEQFSVYPLIPAVYDFSNNLNTLYPYENFLTEAEREFEYEIETTTMVGYDEKNDYLLIGYKKTGATNKGGLLRVRTGTMPAVIDNINVDGIPFNIIVK</sequence>
<keyword evidence="2" id="KW-1185">Reference proteome</keyword>
<dbReference type="AlphaFoldDB" id="A0A5B7SNV6"/>
<protein>
    <recommendedName>
        <fullName evidence="3">DUF4374 domain-containing protein</fullName>
    </recommendedName>
</protein>
<reference evidence="1 2" key="1">
    <citation type="submission" date="2019-05" db="EMBL/GenBank/DDBJ databases">
        <title>Genome sequencing of F202Z8.</title>
        <authorList>
            <person name="Kwon Y.M."/>
        </authorList>
    </citation>
    <scope>NUCLEOTIDE SEQUENCE [LARGE SCALE GENOMIC DNA]</scope>
    <source>
        <strain evidence="1 2">F202Z8</strain>
    </source>
</reference>
<evidence type="ECO:0000313" key="2">
    <source>
        <dbReference type="Proteomes" id="UP000310017"/>
    </source>
</evidence>
<dbReference type="KEGG" id="asag:FGM00_08875"/>
<proteinExistence type="predicted"/>